<dbReference type="EMBL" id="MTYJ01000119">
    <property type="protein sequence ID" value="OQV13644.1"/>
    <property type="molecule type" value="Genomic_DNA"/>
</dbReference>
<proteinExistence type="predicted"/>
<sequence>MQPWPDVVEQDWTENAAWWTSVLTREPLSALNTKKDMIFWIDLFDQTQTNISENGRLSFLQPLRTKFVVPLRSQFLVVLPHRQATPILRLSPLDITSEWKLDAGSDCQRGNRTATTPAFWRTNKINRTMFAVIGFVYALRLLMFQSVSGTITGCTQRVTSSDRLGAVVETACHQGDWPTEDSTAIDLRTRELSLHEILLPRQYEEATSVPPLPFLPRLTHLHFDHIVSSFSNQSFPLQTVTRLLDRSRLLQLVLQRLRVPVVDATFFTGFTGLETLKFHDCEIYDFHPNAFGAFISCLPERLPPDSRLLNKKGSCSSSLTFLVMAGLKMQTFSWDVLAPISASLEPPLQPASSLADCKDFGYNSNINLRSIPQP</sequence>
<comment type="caution">
    <text evidence="1">The sequence shown here is derived from an EMBL/GenBank/DDBJ whole genome shotgun (WGS) entry which is preliminary data.</text>
</comment>
<dbReference type="Proteomes" id="UP000192578">
    <property type="component" value="Unassembled WGS sequence"/>
</dbReference>
<organism evidence="1 2">
    <name type="scientific">Hypsibius exemplaris</name>
    <name type="common">Freshwater tardigrade</name>
    <dbReference type="NCBI Taxonomy" id="2072580"/>
    <lineage>
        <taxon>Eukaryota</taxon>
        <taxon>Metazoa</taxon>
        <taxon>Ecdysozoa</taxon>
        <taxon>Tardigrada</taxon>
        <taxon>Eutardigrada</taxon>
        <taxon>Parachela</taxon>
        <taxon>Hypsibioidea</taxon>
        <taxon>Hypsibiidae</taxon>
        <taxon>Hypsibius</taxon>
    </lineage>
</organism>
<evidence type="ECO:0000313" key="2">
    <source>
        <dbReference type="Proteomes" id="UP000192578"/>
    </source>
</evidence>
<accession>A0A1W0WEK4</accession>
<keyword evidence="2" id="KW-1185">Reference proteome</keyword>
<protein>
    <submittedName>
        <fullName evidence="1">Uncharacterized protein</fullName>
    </submittedName>
</protein>
<dbReference type="AlphaFoldDB" id="A0A1W0WEK4"/>
<gene>
    <name evidence="1" type="ORF">BV898_12115</name>
</gene>
<name>A0A1W0WEK4_HYPEX</name>
<reference evidence="2" key="1">
    <citation type="submission" date="2017-01" db="EMBL/GenBank/DDBJ databases">
        <title>Comparative genomics of anhydrobiosis in the tardigrade Hypsibius dujardini.</title>
        <authorList>
            <person name="Yoshida Y."/>
            <person name="Koutsovoulos G."/>
            <person name="Laetsch D."/>
            <person name="Stevens L."/>
            <person name="Kumar S."/>
            <person name="Horikawa D."/>
            <person name="Ishino K."/>
            <person name="Komine S."/>
            <person name="Tomita M."/>
            <person name="Blaxter M."/>
            <person name="Arakawa K."/>
        </authorList>
    </citation>
    <scope>NUCLEOTIDE SEQUENCE [LARGE SCALE GENOMIC DNA]</scope>
    <source>
        <strain evidence="2">Z151</strain>
    </source>
</reference>
<evidence type="ECO:0000313" key="1">
    <source>
        <dbReference type="EMBL" id="OQV13644.1"/>
    </source>
</evidence>